<sequence length="100" mass="10795">MVPISQPGASIHISLARSCAQDFTFPSWSCVYEIALYDFHHGHLLSNADAAIMNSPEQENAAVVGPCVTIHLGTIVSIMRSVYDPVVLPVYKANLAARAK</sequence>
<evidence type="ECO:0000313" key="2">
    <source>
        <dbReference type="Proteomes" id="UP000005446"/>
    </source>
</evidence>
<name>H0ED74_GLAL7</name>
<protein>
    <submittedName>
        <fullName evidence="1">Uncharacterized protein</fullName>
    </submittedName>
</protein>
<organism evidence="1 2">
    <name type="scientific">Glarea lozoyensis (strain ATCC 74030 / MF5533)</name>
    <dbReference type="NCBI Taxonomy" id="1104152"/>
    <lineage>
        <taxon>Eukaryota</taxon>
        <taxon>Fungi</taxon>
        <taxon>Dikarya</taxon>
        <taxon>Ascomycota</taxon>
        <taxon>Pezizomycotina</taxon>
        <taxon>Leotiomycetes</taxon>
        <taxon>Helotiales</taxon>
        <taxon>Helotiaceae</taxon>
        <taxon>Glarea</taxon>
    </lineage>
</organism>
<proteinExistence type="predicted"/>
<gene>
    <name evidence="1" type="ORF">M7I_0375</name>
</gene>
<keyword evidence="2" id="KW-1185">Reference proteome</keyword>
<dbReference type="Proteomes" id="UP000005446">
    <property type="component" value="Unassembled WGS sequence"/>
</dbReference>
<dbReference type="EMBL" id="AGUE01000006">
    <property type="protein sequence ID" value="EHL03728.1"/>
    <property type="molecule type" value="Genomic_DNA"/>
</dbReference>
<reference evidence="1 2" key="1">
    <citation type="journal article" date="2012" name="Eukaryot. Cell">
        <title>Genome sequence of the fungus Glarea lozoyensis: the first genome sequence of a species from the Helotiaceae family.</title>
        <authorList>
            <person name="Youssar L."/>
            <person name="Gruening B.A."/>
            <person name="Erxleben A."/>
            <person name="Guenther S."/>
            <person name="Huettel W."/>
        </authorList>
    </citation>
    <scope>NUCLEOTIDE SEQUENCE [LARGE SCALE GENOMIC DNA]</scope>
    <source>
        <strain evidence="2">ATCC 74030 / MF5533</strain>
    </source>
</reference>
<evidence type="ECO:0000313" key="1">
    <source>
        <dbReference type="EMBL" id="EHL03728.1"/>
    </source>
</evidence>
<dbReference type="HOGENOM" id="CLU_2306435_0_0_1"/>
<dbReference type="InParanoid" id="H0ED74"/>
<accession>H0ED74</accession>
<dbReference type="AlphaFoldDB" id="H0ED74"/>
<comment type="caution">
    <text evidence="1">The sequence shown here is derived from an EMBL/GenBank/DDBJ whole genome shotgun (WGS) entry which is preliminary data.</text>
</comment>